<evidence type="ECO:0000256" key="5">
    <source>
        <dbReference type="ARBA" id="ARBA00022655"/>
    </source>
</evidence>
<dbReference type="UniPathway" id="UPA00028">
    <property type="reaction ID" value="UER00004"/>
</dbReference>
<evidence type="ECO:0000256" key="1">
    <source>
        <dbReference type="ARBA" id="ARBA00004994"/>
    </source>
</evidence>
<dbReference type="InterPro" id="IPR036291">
    <property type="entry name" value="NAD(P)-bd_dom_sf"/>
</dbReference>
<comment type="pathway">
    <text evidence="1 10">Cofactor biosynthesis; (R)-pantothenate biosynthesis; (R)-pantoate from 3-methyl-2-oxobutanoate: step 2/2.</text>
</comment>
<sequence length="339" mass="37075">MSQPILIWGAGAIGGTLGAAFIRAGEDVIFIDNVKDHVDAINEKGLKIVGPIFEDTVQARAYLPEELEGQYQRTFLCVKAHHTEAAARSLVQHLPADGYVVSAQNGLNERVIARIVGEHRVIGCFVNFGADYLEPGVVQYSGHGAAVIGELDGRFTDRAEDIYQLMRHVEPKALITNNIWGFLWGKLIYGALLFGTALTNDSIADVLENPVARPVLRRLALEVATVAAINNIRPEAFDGFDPAAFGPLASPEQTETSFDDMVAHNRRSVKSHSGIWRDLAVRKRKTEVDAQVMPVVEIGRESRVPTPLAARLIAMIHEIEDGKRPLDMANLEELATVTA</sequence>
<dbReference type="InterPro" id="IPR013752">
    <property type="entry name" value="KPA_reductase"/>
</dbReference>
<dbReference type="GO" id="GO:0005737">
    <property type="term" value="C:cytoplasm"/>
    <property type="evidence" value="ECO:0007669"/>
    <property type="project" value="TreeGrafter"/>
</dbReference>
<dbReference type="InterPro" id="IPR013328">
    <property type="entry name" value="6PGD_dom2"/>
</dbReference>
<dbReference type="Gene3D" id="1.10.1040.10">
    <property type="entry name" value="N-(1-d-carboxylethyl)-l-norvaline Dehydrogenase, domain 2"/>
    <property type="match status" value="1"/>
</dbReference>
<dbReference type="Gene3D" id="3.40.50.720">
    <property type="entry name" value="NAD(P)-binding Rossmann-like Domain"/>
    <property type="match status" value="1"/>
</dbReference>
<dbReference type="Pfam" id="PF02558">
    <property type="entry name" value="ApbA"/>
    <property type="match status" value="1"/>
</dbReference>
<dbReference type="NCBIfam" id="TIGR00745">
    <property type="entry name" value="apbA_panE"/>
    <property type="match status" value="1"/>
</dbReference>
<dbReference type="EC" id="1.1.1.169" evidence="3 10"/>
<dbReference type="AlphaFoldDB" id="A0A0T7FES6"/>
<feature type="domain" description="Ketopantoate reductase N-terminal" evidence="11">
    <location>
        <begin position="5"/>
        <end position="152"/>
    </location>
</feature>
<keyword evidence="7 10" id="KW-0560">Oxidoreductase</keyword>
<comment type="similarity">
    <text evidence="2 10">Belongs to the ketopantoate reductase family.</text>
</comment>
<evidence type="ECO:0000256" key="3">
    <source>
        <dbReference type="ARBA" id="ARBA00013014"/>
    </source>
</evidence>
<protein>
    <recommendedName>
        <fullName evidence="4 10">2-dehydropantoate 2-reductase</fullName>
        <ecNumber evidence="3 10">1.1.1.169</ecNumber>
    </recommendedName>
    <alternativeName>
        <fullName evidence="8 10">Ketopantoate reductase</fullName>
    </alternativeName>
</protein>
<keyword evidence="6 10" id="KW-0521">NADP</keyword>
<evidence type="ECO:0000256" key="9">
    <source>
        <dbReference type="ARBA" id="ARBA00048793"/>
    </source>
</evidence>
<dbReference type="RefSeq" id="WP_046666074.1">
    <property type="nucleotide sequence ID" value="NZ_CCRH01000004.1"/>
</dbReference>
<evidence type="ECO:0000256" key="6">
    <source>
        <dbReference type="ARBA" id="ARBA00022857"/>
    </source>
</evidence>
<dbReference type="Pfam" id="PF08546">
    <property type="entry name" value="ApbA_C"/>
    <property type="match status" value="1"/>
</dbReference>
<evidence type="ECO:0000313" key="13">
    <source>
        <dbReference type="EMBL" id="CDZ33491.1"/>
    </source>
</evidence>
<dbReference type="InterPro" id="IPR013332">
    <property type="entry name" value="KPR_N"/>
</dbReference>
<evidence type="ECO:0000313" key="14">
    <source>
        <dbReference type="Proteomes" id="UP000046176"/>
    </source>
</evidence>
<evidence type="ECO:0000259" key="12">
    <source>
        <dbReference type="Pfam" id="PF08546"/>
    </source>
</evidence>
<evidence type="ECO:0000256" key="2">
    <source>
        <dbReference type="ARBA" id="ARBA00007870"/>
    </source>
</evidence>
<proteinExistence type="inferred from homology"/>
<evidence type="ECO:0000256" key="10">
    <source>
        <dbReference type="RuleBase" id="RU362068"/>
    </source>
</evidence>
<reference evidence="13 14" key="1">
    <citation type="submission" date="2014-08" db="EMBL/GenBank/DDBJ databases">
        <authorList>
            <person name="Chen Y.-H."/>
        </authorList>
    </citation>
    <scope>NUCLEOTIDE SEQUENCE [LARGE SCALE GENOMIC DNA]</scope>
</reference>
<gene>
    <name evidence="13" type="ORF">NGAL_HAMBI1145_18610</name>
</gene>
<evidence type="ECO:0000259" key="11">
    <source>
        <dbReference type="Pfam" id="PF02558"/>
    </source>
</evidence>
<evidence type="ECO:0000256" key="8">
    <source>
        <dbReference type="ARBA" id="ARBA00032024"/>
    </source>
</evidence>
<comment type="function">
    <text evidence="10">Catalyzes the NADPH-dependent reduction of ketopantoate into pantoic acid.</text>
</comment>
<dbReference type="PANTHER" id="PTHR21708:SF26">
    <property type="entry name" value="2-DEHYDROPANTOATE 2-REDUCTASE"/>
    <property type="match status" value="1"/>
</dbReference>
<dbReference type="InterPro" id="IPR003710">
    <property type="entry name" value="ApbA"/>
</dbReference>
<dbReference type="SUPFAM" id="SSF48179">
    <property type="entry name" value="6-phosphogluconate dehydrogenase C-terminal domain-like"/>
    <property type="match status" value="1"/>
</dbReference>
<accession>A0A0T7FES6</accession>
<feature type="domain" description="Ketopantoate reductase C-terminal" evidence="12">
    <location>
        <begin position="179"/>
        <end position="320"/>
    </location>
</feature>
<dbReference type="InterPro" id="IPR008927">
    <property type="entry name" value="6-PGluconate_DH-like_C_sf"/>
</dbReference>
<dbReference type="SUPFAM" id="SSF51735">
    <property type="entry name" value="NAD(P)-binding Rossmann-fold domains"/>
    <property type="match status" value="1"/>
</dbReference>
<evidence type="ECO:0000256" key="7">
    <source>
        <dbReference type="ARBA" id="ARBA00023002"/>
    </source>
</evidence>
<dbReference type="EMBL" id="CCRH01000004">
    <property type="protein sequence ID" value="CDZ33491.1"/>
    <property type="molecule type" value="Genomic_DNA"/>
</dbReference>
<evidence type="ECO:0000256" key="4">
    <source>
        <dbReference type="ARBA" id="ARBA00019465"/>
    </source>
</evidence>
<keyword evidence="5 10" id="KW-0566">Pantothenate biosynthesis</keyword>
<dbReference type="Proteomes" id="UP000046176">
    <property type="component" value="Unassembled WGS sequence"/>
</dbReference>
<dbReference type="InterPro" id="IPR051402">
    <property type="entry name" value="KPR-Related"/>
</dbReference>
<organism evidence="13 14">
    <name type="scientific">Neorhizobium galegae bv. officinalis</name>
    <dbReference type="NCBI Taxonomy" id="323656"/>
    <lineage>
        <taxon>Bacteria</taxon>
        <taxon>Pseudomonadati</taxon>
        <taxon>Pseudomonadota</taxon>
        <taxon>Alphaproteobacteria</taxon>
        <taxon>Hyphomicrobiales</taxon>
        <taxon>Rhizobiaceae</taxon>
        <taxon>Rhizobium/Agrobacterium group</taxon>
        <taxon>Neorhizobium</taxon>
    </lineage>
</organism>
<comment type="catalytic activity">
    <reaction evidence="9 10">
        <text>(R)-pantoate + NADP(+) = 2-dehydropantoate + NADPH + H(+)</text>
        <dbReference type="Rhea" id="RHEA:16233"/>
        <dbReference type="ChEBI" id="CHEBI:11561"/>
        <dbReference type="ChEBI" id="CHEBI:15378"/>
        <dbReference type="ChEBI" id="CHEBI:15980"/>
        <dbReference type="ChEBI" id="CHEBI:57783"/>
        <dbReference type="ChEBI" id="CHEBI:58349"/>
        <dbReference type="EC" id="1.1.1.169"/>
    </reaction>
</comment>
<dbReference type="GO" id="GO:0008677">
    <property type="term" value="F:2-dehydropantoate 2-reductase activity"/>
    <property type="evidence" value="ECO:0007669"/>
    <property type="project" value="UniProtKB-EC"/>
</dbReference>
<dbReference type="GO" id="GO:0015940">
    <property type="term" value="P:pantothenate biosynthetic process"/>
    <property type="evidence" value="ECO:0007669"/>
    <property type="project" value="UniProtKB-UniPathway"/>
</dbReference>
<dbReference type="PANTHER" id="PTHR21708">
    <property type="entry name" value="PROBABLE 2-DEHYDROPANTOATE 2-REDUCTASE"/>
    <property type="match status" value="1"/>
</dbReference>
<dbReference type="OrthoDB" id="9793586at2"/>
<name>A0A0T7FES6_NEOGA</name>